<dbReference type="GO" id="GO:0015074">
    <property type="term" value="P:DNA integration"/>
    <property type="evidence" value="ECO:0007669"/>
    <property type="project" value="InterPro"/>
</dbReference>
<sequence>MNVLKPNKKTTIQTLLARGAGQREIARITGIDRKTIRKYQLAAMAPANSPGVATGSPPVQEPLTGAQNPPPRPPAHTSACEPWREFIQAQLALKRNAMAIYQDLVDLYGFGHGYNSVKRFVAQLRAREPEQFDRLEFAPGEEAQVDYGEGAPTLDPATGRWKRPRLFVMTLRYSRRSFRRVVWKSGQQEWAELHEQAFRYFGGVVRYVVLDNLKEGVLKPDLYEPELNPVYVALLAHYGCVADPARVRDPNRKGSVENAIQHTQDTALKGRRFDSLEAQNEFLESWECKWAAKRIHGREKRQVQAMYEEERASLLPLPVTHFAFFREMVRTVCDDTTVRVDSSNYAARPAAIGSKVTVRLYAHLVEIRDRATGALLRTHARSERPGATVLPDEERPFNPSRQTELLWKLAREIGPSCLQLCQQWFAREGRVGQRRMWGLVGLARQHPPALVEKACTVATQQRRATLKAITGLLGELAETAAAPPDPKLTQSDALIRDAAAYADFFAAATTDAPAAGEWLQ</sequence>
<feature type="region of interest" description="Disordered" evidence="1">
    <location>
        <begin position="47"/>
        <end position="78"/>
    </location>
</feature>
<reference evidence="3 4" key="1">
    <citation type="journal article" date="2017" name="Int. J. Syst. Evol. Microbiol.">
        <title>Ramlibacter monticola sp. nov., isolated from forest soil.</title>
        <authorList>
            <person name="Chaudhary D.K."/>
            <person name="Kim J."/>
        </authorList>
    </citation>
    <scope>NUCLEOTIDE SEQUENCE [LARGE SCALE GENOMIC DNA]</scope>
    <source>
        <strain evidence="3 4">KACC 19175</strain>
    </source>
</reference>
<dbReference type="Gene3D" id="1.10.10.60">
    <property type="entry name" value="Homeodomain-like"/>
    <property type="match status" value="1"/>
</dbReference>
<proteinExistence type="predicted"/>
<dbReference type="RefSeq" id="WP_201677982.1">
    <property type="nucleotide sequence ID" value="NZ_JAEQNE010000016.1"/>
</dbReference>
<dbReference type="InterPro" id="IPR054353">
    <property type="entry name" value="IstA-like_C"/>
</dbReference>
<dbReference type="AlphaFoldDB" id="A0A936Z5U0"/>
<dbReference type="NCBIfam" id="NF033546">
    <property type="entry name" value="transpos_IS21"/>
    <property type="match status" value="1"/>
</dbReference>
<dbReference type="InterPro" id="IPR001584">
    <property type="entry name" value="Integrase_cat-core"/>
</dbReference>
<dbReference type="SUPFAM" id="SSF53098">
    <property type="entry name" value="Ribonuclease H-like"/>
    <property type="match status" value="1"/>
</dbReference>
<keyword evidence="4" id="KW-1185">Reference proteome</keyword>
<dbReference type="PROSITE" id="PS50994">
    <property type="entry name" value="INTEGRASE"/>
    <property type="match status" value="1"/>
</dbReference>
<dbReference type="Pfam" id="PF22483">
    <property type="entry name" value="Mu-transpos_C_2"/>
    <property type="match status" value="1"/>
</dbReference>
<organism evidence="3 4">
    <name type="scientific">Ramlibacter monticola</name>
    <dbReference type="NCBI Taxonomy" id="1926872"/>
    <lineage>
        <taxon>Bacteria</taxon>
        <taxon>Pseudomonadati</taxon>
        <taxon>Pseudomonadota</taxon>
        <taxon>Betaproteobacteria</taxon>
        <taxon>Burkholderiales</taxon>
        <taxon>Comamonadaceae</taxon>
        <taxon>Ramlibacter</taxon>
    </lineage>
</organism>
<dbReference type="EMBL" id="JAEQNE010000016">
    <property type="protein sequence ID" value="MBL0395308.1"/>
    <property type="molecule type" value="Genomic_DNA"/>
</dbReference>
<evidence type="ECO:0000313" key="4">
    <source>
        <dbReference type="Proteomes" id="UP000599109"/>
    </source>
</evidence>
<dbReference type="PANTHER" id="PTHR35004:SF8">
    <property type="entry name" value="TRANSPOSASE RV3428C-RELATED"/>
    <property type="match status" value="1"/>
</dbReference>
<dbReference type="PANTHER" id="PTHR35004">
    <property type="entry name" value="TRANSPOSASE RV3428C-RELATED"/>
    <property type="match status" value="1"/>
</dbReference>
<gene>
    <name evidence="3" type="primary">istA</name>
    <name evidence="3" type="ORF">JJ685_29520</name>
</gene>
<feature type="domain" description="Integrase catalytic" evidence="2">
    <location>
        <begin position="135"/>
        <end position="311"/>
    </location>
</feature>
<dbReference type="Proteomes" id="UP000599109">
    <property type="component" value="Unassembled WGS sequence"/>
</dbReference>
<evidence type="ECO:0000256" key="1">
    <source>
        <dbReference type="SAM" id="MobiDB-lite"/>
    </source>
</evidence>
<evidence type="ECO:0000313" key="3">
    <source>
        <dbReference type="EMBL" id="MBL0395308.1"/>
    </source>
</evidence>
<comment type="caution">
    <text evidence="3">The sequence shown here is derived from an EMBL/GenBank/DDBJ whole genome shotgun (WGS) entry which is preliminary data.</text>
</comment>
<name>A0A936Z5U0_9BURK</name>
<accession>A0A936Z5U0</accession>
<protein>
    <submittedName>
        <fullName evidence="3">IS21 family transposase</fullName>
    </submittedName>
</protein>
<dbReference type="InterPro" id="IPR012337">
    <property type="entry name" value="RNaseH-like_sf"/>
</dbReference>
<evidence type="ECO:0000259" key="2">
    <source>
        <dbReference type="PROSITE" id="PS50994"/>
    </source>
</evidence>